<keyword evidence="1" id="KW-0678">Repressor</keyword>
<keyword evidence="4" id="KW-0804">Transcription</keyword>
<feature type="domain" description="HTH merR-type" evidence="6">
    <location>
        <begin position="7"/>
        <end position="75"/>
    </location>
</feature>
<dbReference type="InterPro" id="IPR009061">
    <property type="entry name" value="DNA-bd_dom_put_sf"/>
</dbReference>
<keyword evidence="5" id="KW-0175">Coiled coil</keyword>
<dbReference type="SUPFAM" id="SSF46955">
    <property type="entry name" value="Putative DNA-binding domain"/>
    <property type="match status" value="1"/>
</dbReference>
<name>A0A1M6L5F1_9FIRM</name>
<evidence type="ECO:0000256" key="5">
    <source>
        <dbReference type="SAM" id="Coils"/>
    </source>
</evidence>
<dbReference type="InterPro" id="IPR000551">
    <property type="entry name" value="MerR-type_HTH_dom"/>
</dbReference>
<dbReference type="GO" id="GO:0003677">
    <property type="term" value="F:DNA binding"/>
    <property type="evidence" value="ECO:0007669"/>
    <property type="project" value="UniProtKB-KW"/>
</dbReference>
<evidence type="ECO:0000256" key="4">
    <source>
        <dbReference type="ARBA" id="ARBA00023163"/>
    </source>
</evidence>
<dbReference type="PROSITE" id="PS50937">
    <property type="entry name" value="HTH_MERR_2"/>
    <property type="match status" value="1"/>
</dbReference>
<evidence type="ECO:0000259" key="6">
    <source>
        <dbReference type="PROSITE" id="PS50937"/>
    </source>
</evidence>
<accession>A0A1M6L5F1</accession>
<proteinExistence type="predicted"/>
<dbReference type="GO" id="GO:0003700">
    <property type="term" value="F:DNA-binding transcription factor activity"/>
    <property type="evidence" value="ECO:0007669"/>
    <property type="project" value="InterPro"/>
</dbReference>
<evidence type="ECO:0000256" key="3">
    <source>
        <dbReference type="ARBA" id="ARBA00023125"/>
    </source>
</evidence>
<keyword evidence="3 7" id="KW-0238">DNA-binding</keyword>
<reference evidence="7 8" key="1">
    <citation type="submission" date="2016-11" db="EMBL/GenBank/DDBJ databases">
        <authorList>
            <person name="Jaros S."/>
            <person name="Januszkiewicz K."/>
            <person name="Wedrychowicz H."/>
        </authorList>
    </citation>
    <scope>NUCLEOTIDE SEQUENCE [LARGE SCALE GENOMIC DNA]</scope>
    <source>
        <strain evidence="7 8">DSM 14501</strain>
    </source>
</reference>
<dbReference type="EMBL" id="FRAJ01000003">
    <property type="protein sequence ID" value="SHJ66418.1"/>
    <property type="molecule type" value="Genomic_DNA"/>
</dbReference>
<dbReference type="Gene3D" id="1.10.1660.10">
    <property type="match status" value="1"/>
</dbReference>
<organism evidence="7 8">
    <name type="scientific">Caminicella sporogenes DSM 14501</name>
    <dbReference type="NCBI Taxonomy" id="1121266"/>
    <lineage>
        <taxon>Bacteria</taxon>
        <taxon>Bacillati</taxon>
        <taxon>Bacillota</taxon>
        <taxon>Clostridia</taxon>
        <taxon>Peptostreptococcales</taxon>
        <taxon>Caminicellaceae</taxon>
        <taxon>Caminicella</taxon>
    </lineage>
</organism>
<keyword evidence="2" id="KW-0805">Transcription regulation</keyword>
<dbReference type="AlphaFoldDB" id="A0A1M6L5F1"/>
<feature type="coiled-coil region" evidence="5">
    <location>
        <begin position="137"/>
        <end position="200"/>
    </location>
</feature>
<keyword evidence="8" id="KW-1185">Reference proteome</keyword>
<protein>
    <submittedName>
        <fullName evidence="7">DNA-binding transcriptional regulator, MerR family</fullName>
    </submittedName>
</protein>
<evidence type="ECO:0000313" key="7">
    <source>
        <dbReference type="EMBL" id="SHJ66418.1"/>
    </source>
</evidence>
<evidence type="ECO:0000256" key="2">
    <source>
        <dbReference type="ARBA" id="ARBA00023015"/>
    </source>
</evidence>
<dbReference type="PANTHER" id="PTHR30204:SF69">
    <property type="entry name" value="MERR-FAMILY TRANSCRIPTIONAL REGULATOR"/>
    <property type="match status" value="1"/>
</dbReference>
<gene>
    <name evidence="7" type="ORF">SAMN02745883_00079</name>
</gene>
<dbReference type="PANTHER" id="PTHR30204">
    <property type="entry name" value="REDOX-CYCLING DRUG-SENSING TRANSCRIPTIONAL ACTIVATOR SOXR"/>
    <property type="match status" value="1"/>
</dbReference>
<dbReference type="Pfam" id="PF13411">
    <property type="entry name" value="MerR_1"/>
    <property type="match status" value="1"/>
</dbReference>
<dbReference type="SMART" id="SM00422">
    <property type="entry name" value="HTH_MERR"/>
    <property type="match status" value="1"/>
</dbReference>
<sequence>MYNNKKEFTISEASKITGFSNHVLRYYEKEFEIDVPRNKSGHRYYTNLELEKFLYIRNLKENGFSNTQIKAVLKSPEKIILNNEIAASQIQECELSIEKKNLSDRNNDNREISLHEIKEIISREIDDGIKTLSQNLIEEMQTVFGDIKKNNEEYKNNDKDALISENARLRMKLKEKAYELAILKEKLKRLENSKKSIFAKIFSNKKD</sequence>
<dbReference type="RefSeq" id="WP_072965392.1">
    <property type="nucleotide sequence ID" value="NZ_FRAJ01000003.1"/>
</dbReference>
<dbReference type="Proteomes" id="UP000184082">
    <property type="component" value="Unassembled WGS sequence"/>
</dbReference>
<dbReference type="CDD" id="cd04764">
    <property type="entry name" value="HTH_MlrA-like_sg1"/>
    <property type="match status" value="1"/>
</dbReference>
<evidence type="ECO:0000256" key="1">
    <source>
        <dbReference type="ARBA" id="ARBA00022491"/>
    </source>
</evidence>
<dbReference type="InterPro" id="IPR047057">
    <property type="entry name" value="MerR_fam"/>
</dbReference>
<evidence type="ECO:0000313" key="8">
    <source>
        <dbReference type="Proteomes" id="UP000184082"/>
    </source>
</evidence>
<dbReference type="STRING" id="1121266.SAMN02745883_00079"/>